<keyword evidence="2 4" id="KW-0863">Zinc-finger</keyword>
<dbReference type="Pfam" id="PF02891">
    <property type="entry name" value="zf-MIZ"/>
    <property type="match status" value="1"/>
</dbReference>
<feature type="domain" description="SP-RING-type" evidence="6">
    <location>
        <begin position="460"/>
        <end position="546"/>
    </location>
</feature>
<dbReference type="EMBL" id="GL883150">
    <property type="protein sequence ID" value="EGG00192.1"/>
    <property type="molecule type" value="Genomic_DNA"/>
</dbReference>
<evidence type="ECO:0000313" key="8">
    <source>
        <dbReference type="Proteomes" id="UP000001072"/>
    </source>
</evidence>
<gene>
    <name evidence="7" type="ORF">MELLADRAFT_112073</name>
</gene>
<evidence type="ECO:0000256" key="3">
    <source>
        <dbReference type="ARBA" id="ARBA00022833"/>
    </source>
</evidence>
<dbReference type="CDD" id="cd16650">
    <property type="entry name" value="SP-RING_PIAS-like"/>
    <property type="match status" value="1"/>
</dbReference>
<evidence type="ECO:0000259" key="6">
    <source>
        <dbReference type="PROSITE" id="PS51044"/>
    </source>
</evidence>
<dbReference type="OrthoDB" id="27975at2759"/>
<feature type="compositionally biased region" description="Low complexity" evidence="5">
    <location>
        <begin position="149"/>
        <end position="176"/>
    </location>
</feature>
<name>F4S5A6_MELLP</name>
<dbReference type="KEGG" id="mlr:MELLADRAFT_112073"/>
<dbReference type="AlphaFoldDB" id="F4S5A6"/>
<evidence type="ECO:0000256" key="4">
    <source>
        <dbReference type="PROSITE-ProRule" id="PRU00452"/>
    </source>
</evidence>
<protein>
    <recommendedName>
        <fullName evidence="6">SP-RING-type domain-containing protein</fullName>
    </recommendedName>
</protein>
<dbReference type="STRING" id="747676.F4S5A6"/>
<evidence type="ECO:0000256" key="2">
    <source>
        <dbReference type="ARBA" id="ARBA00022771"/>
    </source>
</evidence>
<reference evidence="8" key="1">
    <citation type="journal article" date="2011" name="Proc. Natl. Acad. Sci. U.S.A.">
        <title>Obligate biotrophy features unraveled by the genomic analysis of rust fungi.</title>
        <authorList>
            <person name="Duplessis S."/>
            <person name="Cuomo C.A."/>
            <person name="Lin Y.-C."/>
            <person name="Aerts A."/>
            <person name="Tisserant E."/>
            <person name="Veneault-Fourrey C."/>
            <person name="Joly D.L."/>
            <person name="Hacquard S."/>
            <person name="Amselem J."/>
            <person name="Cantarel B.L."/>
            <person name="Chiu R."/>
            <person name="Coutinho P.M."/>
            <person name="Feau N."/>
            <person name="Field M."/>
            <person name="Frey P."/>
            <person name="Gelhaye E."/>
            <person name="Goldberg J."/>
            <person name="Grabherr M.G."/>
            <person name="Kodira C.D."/>
            <person name="Kohler A."/>
            <person name="Kuees U."/>
            <person name="Lindquist E.A."/>
            <person name="Lucas S.M."/>
            <person name="Mago R."/>
            <person name="Mauceli E."/>
            <person name="Morin E."/>
            <person name="Murat C."/>
            <person name="Pangilinan J.L."/>
            <person name="Park R."/>
            <person name="Pearson M."/>
            <person name="Quesneville H."/>
            <person name="Rouhier N."/>
            <person name="Sakthikumar S."/>
            <person name="Salamov A.A."/>
            <person name="Schmutz J."/>
            <person name="Selles B."/>
            <person name="Shapiro H."/>
            <person name="Tanguay P."/>
            <person name="Tuskan G.A."/>
            <person name="Henrissat B."/>
            <person name="Van de Peer Y."/>
            <person name="Rouze P."/>
            <person name="Ellis J.G."/>
            <person name="Dodds P.N."/>
            <person name="Schein J.E."/>
            <person name="Zhong S."/>
            <person name="Hamelin R.C."/>
            <person name="Grigoriev I.V."/>
            <person name="Szabo L.J."/>
            <person name="Martin F."/>
        </authorList>
    </citation>
    <scope>NUCLEOTIDE SEQUENCE [LARGE SCALE GENOMIC DNA]</scope>
    <source>
        <strain evidence="8">98AG31 / pathotype 3-4-7</strain>
    </source>
</reference>
<feature type="compositionally biased region" description="Basic and acidic residues" evidence="5">
    <location>
        <begin position="245"/>
        <end position="262"/>
    </location>
</feature>
<dbReference type="GO" id="GO:0008270">
    <property type="term" value="F:zinc ion binding"/>
    <property type="evidence" value="ECO:0007669"/>
    <property type="project" value="UniProtKB-KW"/>
</dbReference>
<feature type="compositionally biased region" description="Acidic residues" evidence="5">
    <location>
        <begin position="267"/>
        <end position="291"/>
    </location>
</feature>
<feature type="compositionally biased region" description="Low complexity" evidence="5">
    <location>
        <begin position="201"/>
        <end position="230"/>
    </location>
</feature>
<dbReference type="GO" id="GO:0000785">
    <property type="term" value="C:chromatin"/>
    <property type="evidence" value="ECO:0007669"/>
    <property type="project" value="TreeGrafter"/>
</dbReference>
<dbReference type="PANTHER" id="PTHR10782">
    <property type="entry name" value="ZINC FINGER MIZ DOMAIN-CONTAINING PROTEIN"/>
    <property type="match status" value="1"/>
</dbReference>
<feature type="region of interest" description="Disordered" evidence="5">
    <location>
        <begin position="135"/>
        <end position="291"/>
    </location>
</feature>
<dbReference type="GO" id="GO:0016925">
    <property type="term" value="P:protein sumoylation"/>
    <property type="evidence" value="ECO:0007669"/>
    <property type="project" value="TreeGrafter"/>
</dbReference>
<dbReference type="InterPro" id="IPR004181">
    <property type="entry name" value="Znf_MIZ"/>
</dbReference>
<dbReference type="PROSITE" id="PS51044">
    <property type="entry name" value="ZF_SP_RING"/>
    <property type="match status" value="1"/>
</dbReference>
<sequence length="581" mass="65252">MMRVERPESGARLGELRTFLDECYEELDGDEFEEYSLRVVTTLSRRDAYAPETMDMIAHFCARVTKIVEACGTHESDVRQIQALSNVLHIVEENFMVPQAGLTLKESRRLRQRGQDIQRYCKEARNKVESISNKSVKIVTKPASRRLPSRPSSTSLPRPSPVTSRPAVKSRPSPAISRPPPQITRPPPQISHSPSQTQLAPLSTRSSPLIPRPLSSTLSRSSSKALHSPSVVESAQSEPSLVLDDPVKVEEVESNDINRETIPEVYDISDDDDDDDDELEDDNRESTDMDIDSEDDLVTEDSLWTAQDNIIPWFKINGSQLPHILTFLLDPTHLCFTQTSLNVDEEDEAKQISVELVLFIKIVADALYISDLGFQLWITDVDCDPPELFSQDTNQSLYWIILPRASIKPGRNSLECTIKFNSSTHDPHTEMSLDRVVMCSIKQMTEIVLKNKCSPVSTHGLIDNFQQKGQEVLTLLDPISQKLIKVPVRGNGCDHLECFDLNTFLKDNQGARGRWKCPVLGCIETCKPGSLWVDEWVANNIEIARNGGQDKMLVPSTILEDDVGDDVDIKPEVDVDIKPEI</sequence>
<dbReference type="Proteomes" id="UP000001072">
    <property type="component" value="Unassembled WGS sequence"/>
</dbReference>
<proteinExistence type="predicted"/>
<dbReference type="PANTHER" id="PTHR10782:SF4">
    <property type="entry name" value="TONALLI, ISOFORM E"/>
    <property type="match status" value="1"/>
</dbReference>
<accession>F4S5A6</accession>
<dbReference type="InParanoid" id="F4S5A6"/>
<dbReference type="GO" id="GO:0061665">
    <property type="term" value="F:SUMO ligase activity"/>
    <property type="evidence" value="ECO:0007669"/>
    <property type="project" value="TreeGrafter"/>
</dbReference>
<keyword evidence="3" id="KW-0862">Zinc</keyword>
<organism evidence="8">
    <name type="scientific">Melampsora larici-populina (strain 98AG31 / pathotype 3-4-7)</name>
    <name type="common">Poplar leaf rust fungus</name>
    <dbReference type="NCBI Taxonomy" id="747676"/>
    <lineage>
        <taxon>Eukaryota</taxon>
        <taxon>Fungi</taxon>
        <taxon>Dikarya</taxon>
        <taxon>Basidiomycota</taxon>
        <taxon>Pucciniomycotina</taxon>
        <taxon>Pucciniomycetes</taxon>
        <taxon>Pucciniales</taxon>
        <taxon>Melampsoraceae</taxon>
        <taxon>Melampsora</taxon>
    </lineage>
</organism>
<evidence type="ECO:0000256" key="1">
    <source>
        <dbReference type="ARBA" id="ARBA00022723"/>
    </source>
</evidence>
<dbReference type="GeneID" id="18924558"/>
<dbReference type="Gene3D" id="3.30.40.10">
    <property type="entry name" value="Zinc/RING finger domain, C3HC4 (zinc finger)"/>
    <property type="match status" value="1"/>
</dbReference>
<evidence type="ECO:0000256" key="5">
    <source>
        <dbReference type="SAM" id="MobiDB-lite"/>
    </source>
</evidence>
<evidence type="ECO:0000313" key="7">
    <source>
        <dbReference type="EMBL" id="EGG00192.1"/>
    </source>
</evidence>
<dbReference type="HOGENOM" id="CLU_469347_0_0_1"/>
<feature type="compositionally biased region" description="Pro residues" evidence="5">
    <location>
        <begin position="177"/>
        <end position="189"/>
    </location>
</feature>
<keyword evidence="1" id="KW-0479">Metal-binding</keyword>
<dbReference type="RefSeq" id="XP_007416595.1">
    <property type="nucleotide sequence ID" value="XM_007416533.1"/>
</dbReference>
<dbReference type="VEuPathDB" id="FungiDB:MELLADRAFT_112073"/>
<dbReference type="InterPro" id="IPR013083">
    <property type="entry name" value="Znf_RING/FYVE/PHD"/>
</dbReference>
<keyword evidence="8" id="KW-1185">Reference proteome</keyword>